<feature type="coiled-coil region" evidence="1">
    <location>
        <begin position="112"/>
        <end position="188"/>
    </location>
</feature>
<dbReference type="OrthoDB" id="6113574at2"/>
<dbReference type="GO" id="GO:0003677">
    <property type="term" value="F:DNA binding"/>
    <property type="evidence" value="ECO:0007669"/>
    <property type="project" value="UniProtKB-KW"/>
</dbReference>
<dbReference type="RefSeq" id="WP_106590927.1">
    <property type="nucleotide sequence ID" value="NZ_PYGI01000005.1"/>
</dbReference>
<dbReference type="Proteomes" id="UP000242133">
    <property type="component" value="Unassembled WGS sequence"/>
</dbReference>
<dbReference type="Pfam" id="PF11740">
    <property type="entry name" value="KfrA_N"/>
    <property type="match status" value="1"/>
</dbReference>
<reference evidence="4 5" key="1">
    <citation type="submission" date="2018-03" db="EMBL/GenBank/DDBJ databases">
        <title>Genomic Encyclopedia of Archaeal and Bacterial Type Strains, Phase II (KMG-II): from individual species to whole genera.</title>
        <authorList>
            <person name="Goeker M."/>
        </authorList>
    </citation>
    <scope>NUCLEOTIDE SEQUENCE [LARGE SCALE GENOMIC DNA]</scope>
    <source>
        <strain evidence="4 5">DSM 17586</strain>
    </source>
</reference>
<keyword evidence="1" id="KW-0175">Coiled coil</keyword>
<evidence type="ECO:0000313" key="5">
    <source>
        <dbReference type="Proteomes" id="UP000242133"/>
    </source>
</evidence>
<evidence type="ECO:0000256" key="1">
    <source>
        <dbReference type="SAM" id="Coils"/>
    </source>
</evidence>
<name>A0A2P8F0A1_9GAMM</name>
<comment type="caution">
    <text evidence="4">The sequence shown here is derived from an EMBL/GenBank/DDBJ whole genome shotgun (WGS) entry which is preliminary data.</text>
</comment>
<evidence type="ECO:0000313" key="4">
    <source>
        <dbReference type="EMBL" id="PSL15137.1"/>
    </source>
</evidence>
<feature type="region of interest" description="Disordered" evidence="2">
    <location>
        <begin position="260"/>
        <end position="289"/>
    </location>
</feature>
<dbReference type="InterPro" id="IPR021104">
    <property type="entry name" value="KfrA_DNA-bd_N"/>
</dbReference>
<keyword evidence="4" id="KW-0238">DNA-binding</keyword>
<organism evidence="4 5">
    <name type="scientific">Marinobacterium halophilum</name>
    <dbReference type="NCBI Taxonomy" id="267374"/>
    <lineage>
        <taxon>Bacteria</taxon>
        <taxon>Pseudomonadati</taxon>
        <taxon>Pseudomonadota</taxon>
        <taxon>Gammaproteobacteria</taxon>
        <taxon>Oceanospirillales</taxon>
        <taxon>Oceanospirillaceae</taxon>
        <taxon>Marinobacterium</taxon>
    </lineage>
</organism>
<dbReference type="EMBL" id="PYGI01000005">
    <property type="protein sequence ID" value="PSL15137.1"/>
    <property type="molecule type" value="Genomic_DNA"/>
</dbReference>
<keyword evidence="5" id="KW-1185">Reference proteome</keyword>
<feature type="compositionally biased region" description="Basic and acidic residues" evidence="2">
    <location>
        <begin position="260"/>
        <end position="274"/>
    </location>
</feature>
<dbReference type="AlphaFoldDB" id="A0A2P8F0A1"/>
<evidence type="ECO:0000256" key="2">
    <source>
        <dbReference type="SAM" id="MobiDB-lite"/>
    </source>
</evidence>
<proteinExistence type="predicted"/>
<protein>
    <submittedName>
        <fullName evidence="4">Plasmid replication DNA-binding protein KfrA</fullName>
    </submittedName>
</protein>
<accession>A0A2P8F0A1</accession>
<feature type="domain" description="KfrA N-terminal DNA-binding" evidence="3">
    <location>
        <begin position="8"/>
        <end position="115"/>
    </location>
</feature>
<gene>
    <name evidence="4" type="ORF">CLV44_10531</name>
</gene>
<evidence type="ECO:0000259" key="3">
    <source>
        <dbReference type="Pfam" id="PF11740"/>
    </source>
</evidence>
<sequence>MDNQLKVAIFTAADQCLLTGEAPHASRLLSLSPEASMESIAAILAEWWQQLPSRLHLRDETASSPDMPEAMRQVFTRVWQQAVQEASVELNAQVKRPDLEADVMQRERDDALKRSQGEIGELEQRYREQALKLDEAHEQYEALGAELQVLRHNLANETTQRKKEEQLRANAEQELAQLRRSYEENKRVFDQRVRDEQRHNLEALAKVDVDTRHYRNALEKLRDESGRREAEMTRELHELQGVLARRDVKIETLTTQVKSQDEALRGLKSRDAQQQREQTQISAQLLTETNKSKRYEEQLRQLEESLQKLNQKQVSNNSESARRESQLRSQLKQCEEELLKSQARAQGFEKRAGALEEEMRRLKQRV</sequence>
<feature type="compositionally biased region" description="Polar residues" evidence="2">
    <location>
        <begin position="275"/>
        <end position="289"/>
    </location>
</feature>